<name>A0A927MNV8_9ACTN</name>
<accession>A0A927MNV8</accession>
<comment type="similarity">
    <text evidence="5">Belongs to the binding-protein-dependent transport system permease family.</text>
</comment>
<dbReference type="RefSeq" id="WP_192748436.1">
    <property type="nucleotide sequence ID" value="NZ_BAABJL010000050.1"/>
</dbReference>
<dbReference type="Gene3D" id="1.10.3720.10">
    <property type="entry name" value="MetI-like"/>
    <property type="match status" value="1"/>
</dbReference>
<keyword evidence="4 5" id="KW-0472">Membrane</keyword>
<feature type="transmembrane region" description="Helical" evidence="5">
    <location>
        <begin position="248"/>
        <end position="266"/>
    </location>
</feature>
<dbReference type="AlphaFoldDB" id="A0A927MNV8"/>
<evidence type="ECO:0000256" key="4">
    <source>
        <dbReference type="ARBA" id="ARBA00023136"/>
    </source>
</evidence>
<organism evidence="8 9">
    <name type="scientific">Actinopolymorpha pittospori</name>
    <dbReference type="NCBI Taxonomy" id="648752"/>
    <lineage>
        <taxon>Bacteria</taxon>
        <taxon>Bacillati</taxon>
        <taxon>Actinomycetota</taxon>
        <taxon>Actinomycetes</taxon>
        <taxon>Propionibacteriales</taxon>
        <taxon>Actinopolymorphaceae</taxon>
        <taxon>Actinopolymorpha</taxon>
    </lineage>
</organism>
<dbReference type="InterPro" id="IPR000515">
    <property type="entry name" value="MetI-like"/>
</dbReference>
<dbReference type="CDD" id="cd06261">
    <property type="entry name" value="TM_PBP2"/>
    <property type="match status" value="1"/>
</dbReference>
<comment type="caution">
    <text evidence="8">The sequence shown here is derived from an EMBL/GenBank/DDBJ whole genome shotgun (WGS) entry which is preliminary data.</text>
</comment>
<keyword evidence="9" id="KW-1185">Reference proteome</keyword>
<feature type="transmembrane region" description="Helical" evidence="5">
    <location>
        <begin position="354"/>
        <end position="374"/>
    </location>
</feature>
<evidence type="ECO:0000256" key="1">
    <source>
        <dbReference type="ARBA" id="ARBA00004141"/>
    </source>
</evidence>
<dbReference type="Pfam" id="PF00528">
    <property type="entry name" value="BPD_transp_1"/>
    <property type="match status" value="1"/>
</dbReference>
<evidence type="ECO:0000256" key="6">
    <source>
        <dbReference type="SAM" id="MobiDB-lite"/>
    </source>
</evidence>
<dbReference type="PANTHER" id="PTHR43839:SF3">
    <property type="entry name" value="OLIGOPEPTIDE ABC TRANSPORTER, PERMEASE PROTEIN"/>
    <property type="match status" value="1"/>
</dbReference>
<reference evidence="8" key="1">
    <citation type="submission" date="2020-10" db="EMBL/GenBank/DDBJ databases">
        <title>Sequencing the genomes of 1000 actinobacteria strains.</title>
        <authorList>
            <person name="Klenk H.-P."/>
        </authorList>
    </citation>
    <scope>NUCLEOTIDE SEQUENCE</scope>
    <source>
        <strain evidence="8">DSM 45354</strain>
    </source>
</reference>
<evidence type="ECO:0000313" key="8">
    <source>
        <dbReference type="EMBL" id="MBE1603686.1"/>
    </source>
</evidence>
<proteinExistence type="inferred from homology"/>
<evidence type="ECO:0000256" key="5">
    <source>
        <dbReference type="RuleBase" id="RU363032"/>
    </source>
</evidence>
<keyword evidence="5" id="KW-0813">Transport</keyword>
<feature type="transmembrane region" description="Helical" evidence="5">
    <location>
        <begin position="221"/>
        <end position="242"/>
    </location>
</feature>
<evidence type="ECO:0000259" key="7">
    <source>
        <dbReference type="PROSITE" id="PS50928"/>
    </source>
</evidence>
<dbReference type="EMBL" id="JADBEM010000001">
    <property type="protein sequence ID" value="MBE1603686.1"/>
    <property type="molecule type" value="Genomic_DNA"/>
</dbReference>
<protein>
    <submittedName>
        <fullName evidence="8">Peptide/nickel transport system permease protein</fullName>
    </submittedName>
</protein>
<dbReference type="Pfam" id="PF12911">
    <property type="entry name" value="OppC_N"/>
    <property type="match status" value="1"/>
</dbReference>
<gene>
    <name evidence="8" type="ORF">HEB94_000534</name>
</gene>
<evidence type="ECO:0000256" key="2">
    <source>
        <dbReference type="ARBA" id="ARBA00022692"/>
    </source>
</evidence>
<keyword evidence="3 5" id="KW-1133">Transmembrane helix</keyword>
<feature type="transmembrane region" description="Helical" evidence="5">
    <location>
        <begin position="185"/>
        <end position="209"/>
    </location>
</feature>
<dbReference type="InterPro" id="IPR025966">
    <property type="entry name" value="OppC_N"/>
</dbReference>
<dbReference type="Proteomes" id="UP000638648">
    <property type="component" value="Unassembled WGS sequence"/>
</dbReference>
<evidence type="ECO:0000313" key="9">
    <source>
        <dbReference type="Proteomes" id="UP000638648"/>
    </source>
</evidence>
<dbReference type="PROSITE" id="PS50928">
    <property type="entry name" value="ABC_TM1"/>
    <property type="match status" value="1"/>
</dbReference>
<comment type="subcellular location">
    <subcellularLocation>
        <location evidence="5">Cell membrane</location>
        <topology evidence="5">Multi-pass membrane protein</topology>
    </subcellularLocation>
    <subcellularLocation>
        <location evidence="1">Membrane</location>
        <topology evidence="1">Multi-pass membrane protein</topology>
    </subcellularLocation>
</comment>
<feature type="transmembrane region" description="Helical" evidence="5">
    <location>
        <begin position="44"/>
        <end position="66"/>
    </location>
</feature>
<feature type="transmembrane region" description="Helical" evidence="5">
    <location>
        <begin position="298"/>
        <end position="318"/>
    </location>
</feature>
<evidence type="ECO:0000256" key="3">
    <source>
        <dbReference type="ARBA" id="ARBA00022989"/>
    </source>
</evidence>
<dbReference type="InterPro" id="IPR035906">
    <property type="entry name" value="MetI-like_sf"/>
</dbReference>
<feature type="domain" description="ABC transmembrane type-1" evidence="7">
    <location>
        <begin position="179"/>
        <end position="375"/>
    </location>
</feature>
<dbReference type="SUPFAM" id="SSF161098">
    <property type="entry name" value="MetI-like"/>
    <property type="match status" value="1"/>
</dbReference>
<keyword evidence="2 5" id="KW-0812">Transmembrane</keyword>
<sequence>MAQTLPPTGPGPAHVVTEDDHSREEIFSARQSKLVWWAFRKHKLAMVGMVVTIAIYFVAVFAEFLAPAGPSKFDAPHAYAPPQRLHVLDRGEDGGWKLGMYVDGYRSSMDEETLDRIYTLDQGSKIPVGLFVRGAEYRMWGLIPMDRHLIGPKSPGQPFYLFGTDRSGRDLLSRTIYGTRVSMTIGLIGVAMAFALGVALGGVSGYFGGKVDTLIQRLVEFFMSVPTLPLWLGLAAALPGSWGPLRRYFAITVILAIIAWTDLARVTRGKFLSLRTEEFVSSAHLDGNSRRRVIFRHMLPSFTSHLVASLTLSIPGMILAETSLSFLGLGLQAPVVSWGVLLQEAQSIRTVATAPWLMIPGLAVIVAVLSLNFMGDGLRDAADPYKR</sequence>
<feature type="region of interest" description="Disordered" evidence="6">
    <location>
        <begin position="1"/>
        <end position="20"/>
    </location>
</feature>
<dbReference type="GO" id="GO:0055085">
    <property type="term" value="P:transmembrane transport"/>
    <property type="evidence" value="ECO:0007669"/>
    <property type="project" value="InterPro"/>
</dbReference>
<dbReference type="PANTHER" id="PTHR43839">
    <property type="entry name" value="OPPC IN A BINDING PROTEIN-DEPENDENT TRANSPORT SYSTEM"/>
    <property type="match status" value="1"/>
</dbReference>
<dbReference type="GO" id="GO:0005886">
    <property type="term" value="C:plasma membrane"/>
    <property type="evidence" value="ECO:0007669"/>
    <property type="project" value="UniProtKB-SubCell"/>
</dbReference>